<organism evidence="1">
    <name type="scientific">Anguilla anguilla</name>
    <name type="common">European freshwater eel</name>
    <name type="synonym">Muraena anguilla</name>
    <dbReference type="NCBI Taxonomy" id="7936"/>
    <lineage>
        <taxon>Eukaryota</taxon>
        <taxon>Metazoa</taxon>
        <taxon>Chordata</taxon>
        <taxon>Craniata</taxon>
        <taxon>Vertebrata</taxon>
        <taxon>Euteleostomi</taxon>
        <taxon>Actinopterygii</taxon>
        <taxon>Neopterygii</taxon>
        <taxon>Teleostei</taxon>
        <taxon>Anguilliformes</taxon>
        <taxon>Anguillidae</taxon>
        <taxon>Anguilla</taxon>
    </lineage>
</organism>
<accession>A0A0E9PRQ9</accession>
<dbReference type="AlphaFoldDB" id="A0A0E9PRQ9"/>
<sequence length="33" mass="3543">MFNSVVICTHVIDKDSTALLHTILCGASESCCM</sequence>
<name>A0A0E9PRQ9_ANGAN</name>
<protein>
    <submittedName>
        <fullName evidence="1">Uncharacterized protein</fullName>
    </submittedName>
</protein>
<dbReference type="EMBL" id="GBXM01101291">
    <property type="protein sequence ID" value="JAH07286.1"/>
    <property type="molecule type" value="Transcribed_RNA"/>
</dbReference>
<proteinExistence type="predicted"/>
<reference evidence="1" key="2">
    <citation type="journal article" date="2015" name="Fish Shellfish Immunol.">
        <title>Early steps in the European eel (Anguilla anguilla)-Vibrio vulnificus interaction in the gills: Role of the RtxA13 toxin.</title>
        <authorList>
            <person name="Callol A."/>
            <person name="Pajuelo D."/>
            <person name="Ebbesson L."/>
            <person name="Teles M."/>
            <person name="MacKenzie S."/>
            <person name="Amaro C."/>
        </authorList>
    </citation>
    <scope>NUCLEOTIDE SEQUENCE</scope>
</reference>
<evidence type="ECO:0000313" key="1">
    <source>
        <dbReference type="EMBL" id="JAH07286.1"/>
    </source>
</evidence>
<reference evidence="1" key="1">
    <citation type="submission" date="2014-11" db="EMBL/GenBank/DDBJ databases">
        <authorList>
            <person name="Amaro Gonzalez C."/>
        </authorList>
    </citation>
    <scope>NUCLEOTIDE SEQUENCE</scope>
</reference>